<dbReference type="OrthoDB" id="9995526at2759"/>
<dbReference type="EMBL" id="OV725081">
    <property type="protein sequence ID" value="CAH1403043.1"/>
    <property type="molecule type" value="Genomic_DNA"/>
</dbReference>
<dbReference type="Proteomes" id="UP001152798">
    <property type="component" value="Chromosome 5"/>
</dbReference>
<dbReference type="PANTHER" id="PTHR13195:SF0">
    <property type="entry name" value="PSEUDOURIDYLATE SYNTHASE TRUB2, MITOCHONDRIAL"/>
    <property type="match status" value="1"/>
</dbReference>
<reference evidence="3" key="1">
    <citation type="submission" date="2022-01" db="EMBL/GenBank/DDBJ databases">
        <authorList>
            <person name="King R."/>
        </authorList>
    </citation>
    <scope>NUCLEOTIDE SEQUENCE</scope>
</reference>
<dbReference type="InterPro" id="IPR020103">
    <property type="entry name" value="PsdUridine_synth_cat_dom_sf"/>
</dbReference>
<comment type="similarity">
    <text evidence="1">Belongs to the pseudouridine synthase TruB family.</text>
</comment>
<dbReference type="GO" id="GO:0001522">
    <property type="term" value="P:pseudouridine synthesis"/>
    <property type="evidence" value="ECO:0007669"/>
    <property type="project" value="InterPro"/>
</dbReference>
<gene>
    <name evidence="3" type="ORF">NEZAVI_LOCUS11716</name>
</gene>
<name>A0A9P0MQ31_NEZVI</name>
<keyword evidence="4" id="KW-1185">Reference proteome</keyword>
<accession>A0A9P0MQ31</accession>
<evidence type="ECO:0000313" key="3">
    <source>
        <dbReference type="EMBL" id="CAH1403043.1"/>
    </source>
</evidence>
<feature type="domain" description="Pseudouridine synthase II N-terminal" evidence="2">
    <location>
        <begin position="104"/>
        <end position="231"/>
    </location>
</feature>
<dbReference type="SUPFAM" id="SSF55120">
    <property type="entry name" value="Pseudouridine synthase"/>
    <property type="match status" value="1"/>
</dbReference>
<dbReference type="GO" id="GO:0006396">
    <property type="term" value="P:RNA processing"/>
    <property type="evidence" value="ECO:0007669"/>
    <property type="project" value="InterPro"/>
</dbReference>
<proteinExistence type="inferred from homology"/>
<dbReference type="PANTHER" id="PTHR13195">
    <property type="entry name" value="PSEUDOURIDINE SYNTHASE-RELATED"/>
    <property type="match status" value="1"/>
</dbReference>
<dbReference type="InterPro" id="IPR039048">
    <property type="entry name" value="Trub2"/>
</dbReference>
<dbReference type="Pfam" id="PF01509">
    <property type="entry name" value="TruB_N"/>
    <property type="match status" value="1"/>
</dbReference>
<dbReference type="Gene3D" id="3.30.2350.10">
    <property type="entry name" value="Pseudouridine synthase"/>
    <property type="match status" value="1"/>
</dbReference>
<dbReference type="AlphaFoldDB" id="A0A9P0MQ31"/>
<protein>
    <recommendedName>
        <fullName evidence="2">Pseudouridine synthase II N-terminal domain-containing protein</fullName>
    </recommendedName>
</protein>
<sequence length="308" mass="34865">MKTALIYDAPSVCKLLNGIVCVYKSAGESFNRVRHSILHKLSQELCELECRVPKQRISVERDEVTRILTVKRYENLADNPLVMGPMYEPNDFKCCSAVRLGIDTAGVLVLGLNSGTKDVYELHRQHPLRVYRISGTFGYMTNNLYKTGKVVDKSSVKHVKRGVFENLLAATEASHQRTMYELCGVDPQSQAAYELAAKGLIRPANTKIPVIYAVKFISFELPNFTIEVHCINEYEAYLKALVHSIGTRLQSYATCTGLQCIRHSYFSLEHALLKKHWNLEEVIRNIQNNKKLMEKNVSLESGLLQSLP</sequence>
<dbReference type="GO" id="GO:0009982">
    <property type="term" value="F:pseudouridine synthase activity"/>
    <property type="evidence" value="ECO:0007669"/>
    <property type="project" value="InterPro"/>
</dbReference>
<dbReference type="InterPro" id="IPR002501">
    <property type="entry name" value="PsdUridine_synth_N"/>
</dbReference>
<evidence type="ECO:0000259" key="2">
    <source>
        <dbReference type="Pfam" id="PF01509"/>
    </source>
</evidence>
<evidence type="ECO:0000256" key="1">
    <source>
        <dbReference type="ARBA" id="ARBA00008999"/>
    </source>
</evidence>
<organism evidence="3 4">
    <name type="scientific">Nezara viridula</name>
    <name type="common">Southern green stink bug</name>
    <name type="synonym">Cimex viridulus</name>
    <dbReference type="NCBI Taxonomy" id="85310"/>
    <lineage>
        <taxon>Eukaryota</taxon>
        <taxon>Metazoa</taxon>
        <taxon>Ecdysozoa</taxon>
        <taxon>Arthropoda</taxon>
        <taxon>Hexapoda</taxon>
        <taxon>Insecta</taxon>
        <taxon>Pterygota</taxon>
        <taxon>Neoptera</taxon>
        <taxon>Paraneoptera</taxon>
        <taxon>Hemiptera</taxon>
        <taxon>Heteroptera</taxon>
        <taxon>Panheteroptera</taxon>
        <taxon>Pentatomomorpha</taxon>
        <taxon>Pentatomoidea</taxon>
        <taxon>Pentatomidae</taxon>
        <taxon>Pentatominae</taxon>
        <taxon>Nezara</taxon>
    </lineage>
</organism>
<evidence type="ECO:0000313" key="4">
    <source>
        <dbReference type="Proteomes" id="UP001152798"/>
    </source>
</evidence>
<dbReference type="GO" id="GO:0003723">
    <property type="term" value="F:RNA binding"/>
    <property type="evidence" value="ECO:0007669"/>
    <property type="project" value="InterPro"/>
</dbReference>